<organism evidence="1 2">
    <name type="scientific">Velamenicoccus archaeovorus</name>
    <dbReference type="NCBI Taxonomy" id="1930593"/>
    <lineage>
        <taxon>Bacteria</taxon>
        <taxon>Pseudomonadati</taxon>
        <taxon>Candidatus Omnitrophota</taxon>
        <taxon>Candidatus Velamenicoccus</taxon>
    </lineage>
</organism>
<name>A0A410P787_VELA1</name>
<sequence>MQKKAYYLWEKEGKPQGKDWNIWLKAEKEVLGG</sequence>
<keyword evidence="2" id="KW-1185">Reference proteome</keyword>
<protein>
    <recommendedName>
        <fullName evidence="3">DUF2934 domain-containing protein</fullName>
    </recommendedName>
</protein>
<evidence type="ECO:0008006" key="3">
    <source>
        <dbReference type="Google" id="ProtNLM"/>
    </source>
</evidence>
<dbReference type="Pfam" id="PF11154">
    <property type="entry name" value="DUF2934"/>
    <property type="match status" value="1"/>
</dbReference>
<dbReference type="KEGG" id="vai:BU251_09060"/>
<accession>A0A410P787</accession>
<dbReference type="Proteomes" id="UP000287243">
    <property type="component" value="Chromosome"/>
</dbReference>
<proteinExistence type="predicted"/>
<dbReference type="InterPro" id="IPR021327">
    <property type="entry name" value="DUF2934"/>
</dbReference>
<dbReference type="EMBL" id="CP019384">
    <property type="protein sequence ID" value="QAT18077.1"/>
    <property type="molecule type" value="Genomic_DNA"/>
</dbReference>
<reference evidence="1 2" key="1">
    <citation type="submission" date="2017-01" db="EMBL/GenBank/DDBJ databases">
        <title>First insights into the biology of 'candidatus Vampirococcus archaeovorus'.</title>
        <authorList>
            <person name="Kizina J."/>
            <person name="Jordan S."/>
            <person name="Stueber K."/>
            <person name="Reinhardt R."/>
            <person name="Harder J."/>
        </authorList>
    </citation>
    <scope>NUCLEOTIDE SEQUENCE [LARGE SCALE GENOMIC DNA]</scope>
    <source>
        <strain evidence="1 2">LiM</strain>
    </source>
</reference>
<evidence type="ECO:0000313" key="1">
    <source>
        <dbReference type="EMBL" id="QAT18077.1"/>
    </source>
</evidence>
<gene>
    <name evidence="1" type="ORF">BU251_09060</name>
</gene>
<evidence type="ECO:0000313" key="2">
    <source>
        <dbReference type="Proteomes" id="UP000287243"/>
    </source>
</evidence>
<dbReference type="AlphaFoldDB" id="A0A410P787"/>